<keyword evidence="4" id="KW-0238">DNA-binding</keyword>
<evidence type="ECO:0000256" key="1">
    <source>
        <dbReference type="ARBA" id="ARBA00022723"/>
    </source>
</evidence>
<evidence type="ECO:0000256" key="5">
    <source>
        <dbReference type="ARBA" id="ARBA00023163"/>
    </source>
</evidence>
<keyword evidence="1" id="KW-0479">Metal-binding</keyword>
<gene>
    <name evidence="9" type="ORF">H2201_001101</name>
</gene>
<dbReference type="InterPro" id="IPR051615">
    <property type="entry name" value="Transcr_Regulatory_Elem"/>
</dbReference>
<feature type="region of interest" description="Disordered" evidence="7">
    <location>
        <begin position="42"/>
        <end position="63"/>
    </location>
</feature>
<dbReference type="PANTHER" id="PTHR31313">
    <property type="entry name" value="TY1 ENHANCER ACTIVATOR"/>
    <property type="match status" value="1"/>
</dbReference>
<name>A0ABQ9P2R8_9PEZI</name>
<dbReference type="PANTHER" id="PTHR31313:SF4">
    <property type="entry name" value="CONIDIAL DEVELOPMENT PROTEIN FLUFFY"/>
    <property type="match status" value="1"/>
</dbReference>
<sequence>MALQRSSEEEAAYVLQRLKTSDHYQLAQQIRDGQLLADFRGEELSPPYSSSGYTPDQSSPQPPVGVRLAQYEDLVRTLSNASPIEVEEIIRRLRRENNVPSILSAVKTGSLFQPLSTRESDQSPGIEAEYSGGEQNFGLLKGPTAQSTEDQQHRAPEAHTPLNNQPWTTVTDDQEKIEQLLSLYFSWQHCFFQSFPEQLFREDMAAGRTKYCSRLLVNAICAAGCLLYNHTDSRRDSFDPRAAGSRFFDEAVRILNDTEQPSIPTTAALYLLCHVEGSRGRMSALWLLSGRSTRMALHLNLHLRSDRATNEPITADSERTERARRHAFWGCFIADQVASFTLGRLPQIPVSAITVDLPAVIKEEDEHEWIAYGISRPRKPSLQSSTFHAVAELSKIVNSTLLMFFAPSKVMSGYLLLDEYHKYTQWYARLPEALVSTEDATPHVLSMHMYYHAAVLLLFRPFLKAQFTESDVSPRDVCRSSANAISDIFAQHRYLYDLIGIYTFQLHCLLTACTIHIINLPAIASGKYLAAACNHMQDLTSRSKWATLNLSIIKGLVQKWNIILPIEAEQALYKNQDALSEFDFGDASQADTFRPEKRPNYLNPSSQVMQKRQRLAPRETREQPTNYLFAPFPNQPAPLLGPIHTSTSADTVWNDELNKVAMGFDGLSFNADDWFDPFMGYQGD</sequence>
<evidence type="ECO:0000256" key="2">
    <source>
        <dbReference type="ARBA" id="ARBA00022833"/>
    </source>
</evidence>
<keyword evidence="5" id="KW-0804">Transcription</keyword>
<keyword evidence="2" id="KW-0862">Zinc</keyword>
<evidence type="ECO:0000256" key="7">
    <source>
        <dbReference type="SAM" id="MobiDB-lite"/>
    </source>
</evidence>
<reference evidence="9" key="1">
    <citation type="submission" date="2022-10" db="EMBL/GenBank/DDBJ databases">
        <title>Culturing micro-colonial fungi from biological soil crusts in the Mojave desert and describing Neophaeococcomyces mojavensis, and introducing the new genera and species Taxawa tesnikishii.</title>
        <authorList>
            <person name="Kurbessoian T."/>
            <person name="Stajich J.E."/>
        </authorList>
    </citation>
    <scope>NUCLEOTIDE SEQUENCE</scope>
    <source>
        <strain evidence="9">TK_1</strain>
    </source>
</reference>
<dbReference type="InterPro" id="IPR007219">
    <property type="entry name" value="XnlR_reg_dom"/>
</dbReference>
<proteinExistence type="predicted"/>
<dbReference type="Proteomes" id="UP001172684">
    <property type="component" value="Unassembled WGS sequence"/>
</dbReference>
<comment type="caution">
    <text evidence="9">The sequence shown here is derived from an EMBL/GenBank/DDBJ whole genome shotgun (WGS) entry which is preliminary data.</text>
</comment>
<protein>
    <recommendedName>
        <fullName evidence="8">Xylanolytic transcriptional activator regulatory domain-containing protein</fullName>
    </recommendedName>
</protein>
<dbReference type="CDD" id="cd12148">
    <property type="entry name" value="fungal_TF_MHR"/>
    <property type="match status" value="1"/>
</dbReference>
<keyword evidence="10" id="KW-1185">Reference proteome</keyword>
<evidence type="ECO:0000256" key="6">
    <source>
        <dbReference type="ARBA" id="ARBA00023242"/>
    </source>
</evidence>
<evidence type="ECO:0000256" key="3">
    <source>
        <dbReference type="ARBA" id="ARBA00023015"/>
    </source>
</evidence>
<accession>A0ABQ9P2R8</accession>
<keyword evidence="3" id="KW-0805">Transcription regulation</keyword>
<evidence type="ECO:0000313" key="9">
    <source>
        <dbReference type="EMBL" id="KAJ9668855.1"/>
    </source>
</evidence>
<feature type="compositionally biased region" description="Polar residues" evidence="7">
    <location>
        <begin position="47"/>
        <end position="59"/>
    </location>
</feature>
<evidence type="ECO:0000256" key="4">
    <source>
        <dbReference type="ARBA" id="ARBA00023125"/>
    </source>
</evidence>
<keyword evidence="6" id="KW-0539">Nucleus</keyword>
<dbReference type="EMBL" id="JAPDRL010000005">
    <property type="protein sequence ID" value="KAJ9668855.1"/>
    <property type="molecule type" value="Genomic_DNA"/>
</dbReference>
<feature type="region of interest" description="Disordered" evidence="7">
    <location>
        <begin position="590"/>
        <end position="620"/>
    </location>
</feature>
<dbReference type="Pfam" id="PF04082">
    <property type="entry name" value="Fungal_trans"/>
    <property type="match status" value="1"/>
</dbReference>
<evidence type="ECO:0000259" key="8">
    <source>
        <dbReference type="SMART" id="SM00906"/>
    </source>
</evidence>
<organism evidence="9 10">
    <name type="scientific">Coniosporium apollinis</name>
    <dbReference type="NCBI Taxonomy" id="61459"/>
    <lineage>
        <taxon>Eukaryota</taxon>
        <taxon>Fungi</taxon>
        <taxon>Dikarya</taxon>
        <taxon>Ascomycota</taxon>
        <taxon>Pezizomycotina</taxon>
        <taxon>Dothideomycetes</taxon>
        <taxon>Dothideomycetes incertae sedis</taxon>
        <taxon>Coniosporium</taxon>
    </lineage>
</organism>
<evidence type="ECO:0000313" key="10">
    <source>
        <dbReference type="Proteomes" id="UP001172684"/>
    </source>
</evidence>
<feature type="domain" description="Xylanolytic transcriptional activator regulatory" evidence="8">
    <location>
        <begin position="285"/>
        <end position="364"/>
    </location>
</feature>
<dbReference type="SMART" id="SM00906">
    <property type="entry name" value="Fungal_trans"/>
    <property type="match status" value="1"/>
</dbReference>
<feature type="region of interest" description="Disordered" evidence="7">
    <location>
        <begin position="132"/>
        <end position="168"/>
    </location>
</feature>